<evidence type="ECO:0000259" key="2">
    <source>
        <dbReference type="Pfam" id="PF03364"/>
    </source>
</evidence>
<dbReference type="InterPro" id="IPR023393">
    <property type="entry name" value="START-like_dom_sf"/>
</dbReference>
<dbReference type="Pfam" id="PF10604">
    <property type="entry name" value="Polyketide_cyc2"/>
    <property type="match status" value="1"/>
</dbReference>
<keyword evidence="3" id="KW-0456">Lyase</keyword>
<comment type="caution">
    <text evidence="3">The sequence shown here is derived from an EMBL/GenBank/DDBJ whole genome shotgun (WGS) entry which is preliminary data.</text>
</comment>
<dbReference type="Gene3D" id="3.30.530.20">
    <property type="match status" value="2"/>
</dbReference>
<name>A0A7W6WKF7_9PROT</name>
<proteinExistence type="inferred from homology"/>
<feature type="domain" description="Coenzyme Q-binding protein COQ10 START" evidence="2">
    <location>
        <begin position="169"/>
        <end position="272"/>
    </location>
</feature>
<dbReference type="SUPFAM" id="SSF55961">
    <property type="entry name" value="Bet v1-like"/>
    <property type="match status" value="2"/>
</dbReference>
<evidence type="ECO:0000313" key="3">
    <source>
        <dbReference type="EMBL" id="MBB4285704.1"/>
    </source>
</evidence>
<evidence type="ECO:0000256" key="1">
    <source>
        <dbReference type="ARBA" id="ARBA00008918"/>
    </source>
</evidence>
<dbReference type="Proteomes" id="UP000555728">
    <property type="component" value="Unassembled WGS sequence"/>
</dbReference>
<protein>
    <submittedName>
        <fullName evidence="3">Aromatase</fullName>
        <ecNumber evidence="3">4.2.1.-</ecNumber>
    </submittedName>
</protein>
<dbReference type="Pfam" id="PF03364">
    <property type="entry name" value="Polyketide_cyc"/>
    <property type="match status" value="1"/>
</dbReference>
<sequence>MKTDHSIDVACPADPAFRVGLDVSRWPEIFPPCLAARVLEETDTRQKIALTARANDAVLSWESERAIDRDNRRISFAQSKPSPLVQFMKGTWRFEPSDAGCTITLTHDFEIADSVAGIVEGVTTREEAADFMMRSVETNSRKELAAVAARLERERWRHAFAESLVLTQPAALVFRLLRDAACWPWLLPHCTGMEVLYDDGTYQEFVMVVQVGETEERIRSVRIVSADRIDYFQPAPPPALTEHRGRWTVTETEAGTEVVSWHEVVLSPAFWAGKDPEEAKHTVETAINRNSLGTMQAIAAKLGGPDHA</sequence>
<dbReference type="InterPro" id="IPR019587">
    <property type="entry name" value="Polyketide_cyclase/dehydratase"/>
</dbReference>
<keyword evidence="4" id="KW-1185">Reference proteome</keyword>
<dbReference type="EC" id="4.2.1.-" evidence="3"/>
<dbReference type="AlphaFoldDB" id="A0A7W6WKF7"/>
<dbReference type="EMBL" id="JACIGI010000009">
    <property type="protein sequence ID" value="MBB4285704.1"/>
    <property type="molecule type" value="Genomic_DNA"/>
</dbReference>
<dbReference type="GO" id="GO:0016829">
    <property type="term" value="F:lyase activity"/>
    <property type="evidence" value="ECO:0007669"/>
    <property type="project" value="UniProtKB-KW"/>
</dbReference>
<organism evidence="3 4">
    <name type="scientific">Roseospira goensis</name>
    <dbReference type="NCBI Taxonomy" id="391922"/>
    <lineage>
        <taxon>Bacteria</taxon>
        <taxon>Pseudomonadati</taxon>
        <taxon>Pseudomonadota</taxon>
        <taxon>Alphaproteobacteria</taxon>
        <taxon>Rhodospirillales</taxon>
        <taxon>Rhodospirillaceae</taxon>
        <taxon>Roseospira</taxon>
    </lineage>
</organism>
<dbReference type="InterPro" id="IPR005031">
    <property type="entry name" value="COQ10_START"/>
</dbReference>
<dbReference type="CDD" id="cd08861">
    <property type="entry name" value="OtcD1_ARO-CYC_like"/>
    <property type="match status" value="1"/>
</dbReference>
<dbReference type="RefSeq" id="WP_184433374.1">
    <property type="nucleotide sequence ID" value="NZ_JACIGI010000009.1"/>
</dbReference>
<reference evidence="3 4" key="1">
    <citation type="submission" date="2020-08" db="EMBL/GenBank/DDBJ databases">
        <title>Genome sequencing of Purple Non-Sulfur Bacteria from various extreme environments.</title>
        <authorList>
            <person name="Mayer M."/>
        </authorList>
    </citation>
    <scope>NUCLEOTIDE SEQUENCE [LARGE SCALE GENOMIC DNA]</scope>
    <source>
        <strain evidence="3 4">JA135</strain>
    </source>
</reference>
<gene>
    <name evidence="3" type="ORF">GGD88_001424</name>
</gene>
<comment type="similarity">
    <text evidence="1">Belongs to the ribosome association toxin RatA family.</text>
</comment>
<accession>A0A7W6WKF7</accession>
<evidence type="ECO:0000313" key="4">
    <source>
        <dbReference type="Proteomes" id="UP000555728"/>
    </source>
</evidence>